<feature type="transmembrane region" description="Helical" evidence="1">
    <location>
        <begin position="128"/>
        <end position="148"/>
    </location>
</feature>
<keyword evidence="1" id="KW-1133">Transmembrane helix</keyword>
<feature type="transmembrane region" description="Helical" evidence="1">
    <location>
        <begin position="48"/>
        <end position="66"/>
    </location>
</feature>
<keyword evidence="1" id="KW-0812">Transmembrane</keyword>
<reference evidence="2 3" key="1">
    <citation type="submission" date="2016-11" db="EMBL/GenBank/DDBJ databases">
        <authorList>
            <person name="Jaros S."/>
            <person name="Januszkiewicz K."/>
            <person name="Wedrychowicz H."/>
        </authorList>
    </citation>
    <scope>NUCLEOTIDE SEQUENCE [LARGE SCALE GENOMIC DNA]</scope>
    <source>
        <strain evidence="2 3">DSM 24574</strain>
    </source>
</reference>
<dbReference type="OrthoDB" id="1160385at2"/>
<feature type="transmembrane region" description="Helical" evidence="1">
    <location>
        <begin position="160"/>
        <end position="179"/>
    </location>
</feature>
<feature type="transmembrane region" description="Helical" evidence="1">
    <location>
        <begin position="72"/>
        <end position="95"/>
    </location>
</feature>
<sequence>MELDEMKTLWNEMSAKLEGQKKLTDKMIIMMTQERYQRRLSKIRTPELISAFLCFVMVLLILFSLNKFDTSYLLACAITSATILSVLPVLSLWAIRQVSRVDIKGSNYKEALLQYALAKRRFLSVQKLSFYLSFVLLIVALPVAVKMMGGKTTHIETTTWLWYLPLGFLFFVVFARWVYRCYVNVTVQLENLLREIEDQ</sequence>
<accession>A0A1M5LRX6</accession>
<name>A0A1M5LRX6_9BACT</name>
<gene>
    <name evidence="2" type="ORF">SAMN04488109_1334</name>
</gene>
<evidence type="ECO:0000313" key="3">
    <source>
        <dbReference type="Proteomes" id="UP000184212"/>
    </source>
</evidence>
<protein>
    <submittedName>
        <fullName evidence="2">Uncharacterized protein</fullName>
    </submittedName>
</protein>
<keyword evidence="1" id="KW-0472">Membrane</keyword>
<dbReference type="STRING" id="947013.SAMN04488109_1334"/>
<dbReference type="RefSeq" id="WP_073132126.1">
    <property type="nucleotide sequence ID" value="NZ_FQWQ01000001.1"/>
</dbReference>
<dbReference type="EMBL" id="FQWQ01000001">
    <property type="protein sequence ID" value="SHG67113.1"/>
    <property type="molecule type" value="Genomic_DNA"/>
</dbReference>
<evidence type="ECO:0000256" key="1">
    <source>
        <dbReference type="SAM" id="Phobius"/>
    </source>
</evidence>
<organism evidence="2 3">
    <name type="scientific">Chryseolinea serpens</name>
    <dbReference type="NCBI Taxonomy" id="947013"/>
    <lineage>
        <taxon>Bacteria</taxon>
        <taxon>Pseudomonadati</taxon>
        <taxon>Bacteroidota</taxon>
        <taxon>Cytophagia</taxon>
        <taxon>Cytophagales</taxon>
        <taxon>Fulvivirgaceae</taxon>
        <taxon>Chryseolinea</taxon>
    </lineage>
</organism>
<proteinExistence type="predicted"/>
<evidence type="ECO:0000313" key="2">
    <source>
        <dbReference type="EMBL" id="SHG67113.1"/>
    </source>
</evidence>
<dbReference type="Proteomes" id="UP000184212">
    <property type="component" value="Unassembled WGS sequence"/>
</dbReference>
<keyword evidence="3" id="KW-1185">Reference proteome</keyword>
<dbReference type="AlphaFoldDB" id="A0A1M5LRX6"/>